<proteinExistence type="predicted"/>
<dbReference type="EMBL" id="JBHSAP010000009">
    <property type="protein sequence ID" value="MFC4076407.1"/>
    <property type="molecule type" value="Genomic_DNA"/>
</dbReference>
<dbReference type="Pfam" id="PF09954">
    <property type="entry name" value="DUF2188"/>
    <property type="match status" value="1"/>
</dbReference>
<keyword evidence="2" id="KW-1185">Reference proteome</keyword>
<gene>
    <name evidence="1" type="ORF">ACFOUO_06245</name>
</gene>
<protein>
    <submittedName>
        <fullName evidence="1">DUF2188 domain-containing protein</fullName>
    </submittedName>
</protein>
<comment type="caution">
    <text evidence="1">The sequence shown here is derived from an EMBL/GenBank/DDBJ whole genome shotgun (WGS) entry which is preliminary data.</text>
</comment>
<organism evidence="1 2">
    <name type="scientific">Salinithrix halophila</name>
    <dbReference type="NCBI Taxonomy" id="1485204"/>
    <lineage>
        <taxon>Bacteria</taxon>
        <taxon>Bacillati</taxon>
        <taxon>Bacillota</taxon>
        <taxon>Bacilli</taxon>
        <taxon>Bacillales</taxon>
        <taxon>Thermoactinomycetaceae</taxon>
        <taxon>Salinithrix</taxon>
    </lineage>
</organism>
<name>A0ABV8JHX7_9BACL</name>
<reference evidence="2" key="1">
    <citation type="journal article" date="2019" name="Int. J. Syst. Evol. Microbiol.">
        <title>The Global Catalogue of Microorganisms (GCM) 10K type strain sequencing project: providing services to taxonomists for standard genome sequencing and annotation.</title>
        <authorList>
            <consortium name="The Broad Institute Genomics Platform"/>
            <consortium name="The Broad Institute Genome Sequencing Center for Infectious Disease"/>
            <person name="Wu L."/>
            <person name="Ma J."/>
        </authorList>
    </citation>
    <scope>NUCLEOTIDE SEQUENCE [LARGE SCALE GENOMIC DNA]</scope>
    <source>
        <strain evidence="2">IBRC-M 10813</strain>
    </source>
</reference>
<accession>A0ABV8JHX7</accession>
<dbReference type="InterPro" id="IPR018691">
    <property type="entry name" value="DUF2188"/>
</dbReference>
<evidence type="ECO:0000313" key="2">
    <source>
        <dbReference type="Proteomes" id="UP001595843"/>
    </source>
</evidence>
<evidence type="ECO:0000313" key="1">
    <source>
        <dbReference type="EMBL" id="MFC4076407.1"/>
    </source>
</evidence>
<dbReference type="RefSeq" id="WP_380703320.1">
    <property type="nucleotide sequence ID" value="NZ_JBHSAP010000009.1"/>
</dbReference>
<dbReference type="Proteomes" id="UP001595843">
    <property type="component" value="Unassembled WGS sequence"/>
</dbReference>
<sequence length="71" mass="8002">MNCYTITPNKDATGWFVKIENTAPAELYTQKDAAIEAGIDLAKTHAPSKLVILDKNHQEEEVRKFQQRSPS</sequence>